<name>N2A722_9FIRM</name>
<dbReference type="SUPFAM" id="SSF55021">
    <property type="entry name" value="ACT-like"/>
    <property type="match status" value="1"/>
</dbReference>
<dbReference type="OrthoDB" id="9796135at2"/>
<dbReference type="NCBIfam" id="TIGR03959">
    <property type="entry name" value="hyd_TM1266"/>
    <property type="match status" value="1"/>
</dbReference>
<dbReference type="eggNOG" id="COG0864">
    <property type="taxonomic scope" value="Bacteria"/>
</dbReference>
<dbReference type="HOGENOM" id="CLU_170247_0_1_9"/>
<dbReference type="AlphaFoldDB" id="N2A722"/>
<reference evidence="1 2" key="1">
    <citation type="journal article" date="2014" name="Genome Announc.">
        <title>Draft genome sequences of the altered schaedler flora, a defined bacterial community from gnotobiotic mice.</title>
        <authorList>
            <person name="Wannemuehler M.J."/>
            <person name="Overstreet A.M."/>
            <person name="Ward D.V."/>
            <person name="Phillips G.J."/>
        </authorList>
    </citation>
    <scope>NUCLEOTIDE SEQUENCE [LARGE SCALE GENOMIC DNA]</scope>
    <source>
        <strain evidence="1 2">ASF492</strain>
    </source>
</reference>
<dbReference type="EMBL" id="AQFT01000126">
    <property type="protein sequence ID" value="EMZ21875.1"/>
    <property type="molecule type" value="Genomic_DNA"/>
</dbReference>
<dbReference type="Gene3D" id="3.30.70.1150">
    <property type="entry name" value="ACT-like. Chain A, domain 2"/>
    <property type="match status" value="1"/>
</dbReference>
<evidence type="ECO:0000313" key="2">
    <source>
        <dbReference type="Proteomes" id="UP000012589"/>
    </source>
</evidence>
<dbReference type="Proteomes" id="UP000012589">
    <property type="component" value="Unassembled WGS sequence"/>
</dbReference>
<evidence type="ECO:0000313" key="1">
    <source>
        <dbReference type="EMBL" id="EMZ21875.1"/>
    </source>
</evidence>
<dbReference type="InterPro" id="IPR027271">
    <property type="entry name" value="Acetolactate_synth/TF_NikR_C"/>
</dbReference>
<dbReference type="Pfam" id="PF21699">
    <property type="entry name" value="TM1266-like"/>
    <property type="match status" value="1"/>
</dbReference>
<gene>
    <name evidence="1" type="ORF">C823_04326</name>
</gene>
<keyword evidence="2" id="KW-1185">Reference proteome</keyword>
<proteinExistence type="predicted"/>
<protein>
    <recommendedName>
        <fullName evidence="3">Iron-only hydrogenase system regulator</fullName>
    </recommendedName>
</protein>
<accession>N2A722</accession>
<sequence>MEKDTAKEAAKEATKLAVIAIVVECEESVRELNELLHGWSNYIIGRMGIPHRERNVSLISIAMDAPADVISALSGNLGRINGVSAKVAYSKMPQQPVR</sequence>
<evidence type="ECO:0008006" key="3">
    <source>
        <dbReference type="Google" id="ProtNLM"/>
    </source>
</evidence>
<dbReference type="InterPro" id="IPR045865">
    <property type="entry name" value="ACT-like_dom_sf"/>
</dbReference>
<dbReference type="STRING" id="1235802.C823_04326"/>
<organism evidence="1 2">
    <name type="scientific">Eubacterium plexicaudatum ASF492</name>
    <dbReference type="NCBI Taxonomy" id="1235802"/>
    <lineage>
        <taxon>Bacteria</taxon>
        <taxon>Bacillati</taxon>
        <taxon>Bacillota</taxon>
        <taxon>Clostridia</taxon>
        <taxon>Eubacteriales</taxon>
        <taxon>Eubacteriaceae</taxon>
        <taxon>Eubacterium</taxon>
    </lineage>
</organism>
<dbReference type="PATRIC" id="fig|1235802.3.peg.4594"/>
<dbReference type="InterPro" id="IPR023860">
    <property type="entry name" value="FeFe-hyd_TM1266"/>
</dbReference>
<comment type="caution">
    <text evidence="1">The sequence shown here is derived from an EMBL/GenBank/DDBJ whole genome shotgun (WGS) entry which is preliminary data.</text>
</comment>